<evidence type="ECO:0000256" key="6">
    <source>
        <dbReference type="RuleBase" id="RU004466"/>
    </source>
</evidence>
<keyword evidence="3 6" id="KW-0808">Transferase</keyword>
<dbReference type="Proteomes" id="UP000017831">
    <property type="component" value="Unassembled WGS sequence"/>
</dbReference>
<evidence type="ECO:0000313" key="7">
    <source>
        <dbReference type="EMBL" id="EOA58644.1"/>
    </source>
</evidence>
<evidence type="ECO:0000256" key="4">
    <source>
        <dbReference type="ARBA" id="ARBA00022723"/>
    </source>
</evidence>
<gene>
    <name evidence="7" type="ORF">HMPREF1534_00093</name>
</gene>
<dbReference type="STRING" id="1121098.HMPREF1534_00093"/>
<dbReference type="SFLD" id="SFLDG01017">
    <property type="entry name" value="Polyprenyl_Transferase_Like"/>
    <property type="match status" value="1"/>
</dbReference>
<evidence type="ECO:0000256" key="5">
    <source>
        <dbReference type="ARBA" id="ARBA00022842"/>
    </source>
</evidence>
<dbReference type="GeneID" id="60063823"/>
<comment type="similarity">
    <text evidence="2 6">Belongs to the FPP/GGPP synthase family.</text>
</comment>
<protein>
    <recommendedName>
        <fullName evidence="9">Polyprenyl synthetase</fullName>
    </recommendedName>
</protein>
<dbReference type="GO" id="GO:0008299">
    <property type="term" value="P:isoprenoid biosynthetic process"/>
    <property type="evidence" value="ECO:0007669"/>
    <property type="project" value="InterPro"/>
</dbReference>
<dbReference type="SFLD" id="SFLDS00005">
    <property type="entry name" value="Isoprenoid_Synthase_Type_I"/>
    <property type="match status" value="1"/>
</dbReference>
<dbReference type="CDD" id="cd00685">
    <property type="entry name" value="Trans_IPPS_HT"/>
    <property type="match status" value="1"/>
</dbReference>
<dbReference type="PANTHER" id="PTHR12001">
    <property type="entry name" value="GERANYLGERANYL PYROPHOSPHATE SYNTHASE"/>
    <property type="match status" value="1"/>
</dbReference>
<accession>U6RPX9</accession>
<dbReference type="Gene3D" id="1.10.600.10">
    <property type="entry name" value="Farnesyl Diphosphate Synthase"/>
    <property type="match status" value="1"/>
</dbReference>
<comment type="caution">
    <text evidence="7">The sequence shown here is derived from an EMBL/GenBank/DDBJ whole genome shotgun (WGS) entry which is preliminary data.</text>
</comment>
<dbReference type="OrthoDB" id="9805316at2"/>
<dbReference type="AlphaFoldDB" id="U6RPX9"/>
<reference evidence="7 8" key="1">
    <citation type="submission" date="2013-04" db="EMBL/GenBank/DDBJ databases">
        <title>The Genome Sequence of Bacteroides massiliensis DSM 17679.</title>
        <authorList>
            <consortium name="The Broad Institute Genomics Platform"/>
            <person name="Earl A."/>
            <person name="Ward D."/>
            <person name="Feldgarden M."/>
            <person name="Gevers D."/>
            <person name="Martens E."/>
            <person name="Fenner L."/>
            <person name="Roux V."/>
            <person name="Mallet M.N."/>
            <person name="Raoult D."/>
            <person name="Walker B."/>
            <person name="Young S."/>
            <person name="Zeng Q."/>
            <person name="Gargeya S."/>
            <person name="Fitzgerald M."/>
            <person name="Haas B."/>
            <person name="Abouelleil A."/>
            <person name="Allen A.W."/>
            <person name="Alvarado L."/>
            <person name="Arachchi H.M."/>
            <person name="Berlin A.M."/>
            <person name="Chapman S.B."/>
            <person name="Gainer-Dewar J."/>
            <person name="Goldberg J."/>
            <person name="Griggs A."/>
            <person name="Gujja S."/>
            <person name="Hansen M."/>
            <person name="Howarth C."/>
            <person name="Imamovic A."/>
            <person name="Ireland A."/>
            <person name="Larimer J."/>
            <person name="McCowan C."/>
            <person name="Murphy C."/>
            <person name="Pearson M."/>
            <person name="Poon T.W."/>
            <person name="Priest M."/>
            <person name="Roberts A."/>
            <person name="Saif S."/>
            <person name="Shea T."/>
            <person name="Sisk P."/>
            <person name="Sykes S."/>
            <person name="Wortman J."/>
            <person name="Nusbaum C."/>
            <person name="Birren B."/>
        </authorList>
    </citation>
    <scope>NUCLEOTIDE SEQUENCE [LARGE SCALE GENOMIC DNA]</scope>
    <source>
        <strain evidence="8">B84634 / Timone 84634 / DSM 17679 / JCM 13223</strain>
    </source>
</reference>
<dbReference type="InterPro" id="IPR033749">
    <property type="entry name" value="Polyprenyl_synt_CS"/>
</dbReference>
<dbReference type="PROSITE" id="PS00444">
    <property type="entry name" value="POLYPRENYL_SYNTHASE_2"/>
    <property type="match status" value="1"/>
</dbReference>
<dbReference type="InterPro" id="IPR000092">
    <property type="entry name" value="Polyprenyl_synt"/>
</dbReference>
<dbReference type="GO" id="GO:0004659">
    <property type="term" value="F:prenyltransferase activity"/>
    <property type="evidence" value="ECO:0007669"/>
    <property type="project" value="InterPro"/>
</dbReference>
<comment type="cofactor">
    <cofactor evidence="1">
        <name>Mg(2+)</name>
        <dbReference type="ChEBI" id="CHEBI:18420"/>
    </cofactor>
</comment>
<dbReference type="Pfam" id="PF00348">
    <property type="entry name" value="polyprenyl_synt"/>
    <property type="match status" value="1"/>
</dbReference>
<dbReference type="PANTHER" id="PTHR12001:SF85">
    <property type="entry name" value="SHORT CHAIN ISOPRENYL DIPHOSPHATE SYNTHASE"/>
    <property type="match status" value="1"/>
</dbReference>
<proteinExistence type="inferred from homology"/>
<dbReference type="InterPro" id="IPR008949">
    <property type="entry name" value="Isoprenoid_synthase_dom_sf"/>
</dbReference>
<dbReference type="RefSeq" id="WP_005935615.1">
    <property type="nucleotide sequence ID" value="NZ_KB890323.1"/>
</dbReference>
<dbReference type="GO" id="GO:0046872">
    <property type="term" value="F:metal ion binding"/>
    <property type="evidence" value="ECO:0007669"/>
    <property type="project" value="UniProtKB-KW"/>
</dbReference>
<evidence type="ECO:0000256" key="3">
    <source>
        <dbReference type="ARBA" id="ARBA00022679"/>
    </source>
</evidence>
<keyword evidence="8" id="KW-1185">Reference proteome</keyword>
<evidence type="ECO:0008006" key="9">
    <source>
        <dbReference type="Google" id="ProtNLM"/>
    </source>
</evidence>
<dbReference type="SUPFAM" id="SSF48576">
    <property type="entry name" value="Terpenoid synthases"/>
    <property type="match status" value="1"/>
</dbReference>
<dbReference type="PATRIC" id="fig|1121098.3.peg.94"/>
<dbReference type="HOGENOM" id="CLU_014015_2_1_10"/>
<evidence type="ECO:0000256" key="2">
    <source>
        <dbReference type="ARBA" id="ARBA00006706"/>
    </source>
</evidence>
<keyword evidence="5" id="KW-0460">Magnesium</keyword>
<evidence type="ECO:0000256" key="1">
    <source>
        <dbReference type="ARBA" id="ARBA00001946"/>
    </source>
</evidence>
<organism evidence="7 8">
    <name type="scientific">Phocaeicola massiliensis B84634 = Timone 84634 = DSM 17679 = JCM 13223</name>
    <dbReference type="NCBI Taxonomy" id="1121098"/>
    <lineage>
        <taxon>Bacteria</taxon>
        <taxon>Pseudomonadati</taxon>
        <taxon>Bacteroidota</taxon>
        <taxon>Bacteroidia</taxon>
        <taxon>Bacteroidales</taxon>
        <taxon>Bacteroidaceae</taxon>
        <taxon>Phocaeicola</taxon>
    </lineage>
</organism>
<keyword evidence="4" id="KW-0479">Metal-binding</keyword>
<sequence>MAFLATELSDKINGYLSEMPYMREPKGLYAPIEYVLSLGGKRIRPVLMLLAYNMYKEDVDCILPQAAGIETYHNYTLLHDDLMDKADMRRNKPTVHKVWDDNTAILSGDAMLVLAYRLMADCQEKYLKRVMDIFTQTALEICEGQQWDMEFETRTDVTVPEYIEMIRLKTSVLLSAALKIGAVLGDASEEDARKLYDFGIQMGLAFQLQDDYLDVYGDPKVFGKNIGGDILCNKKTFMLINALALGNPRQKEELDRWISCAEYCPEEKIKAVTGIYNEIGIDKICDEKINEYYAKGLALLDGVSLPAERKEELKSFVCRLMNRKV</sequence>
<name>U6RPX9_9BACT</name>
<evidence type="ECO:0000313" key="8">
    <source>
        <dbReference type="Proteomes" id="UP000017831"/>
    </source>
</evidence>
<dbReference type="eggNOG" id="COG0142">
    <property type="taxonomic scope" value="Bacteria"/>
</dbReference>
<dbReference type="EMBL" id="AQHY01000002">
    <property type="protein sequence ID" value="EOA58644.1"/>
    <property type="molecule type" value="Genomic_DNA"/>
</dbReference>